<dbReference type="InterPro" id="IPR027806">
    <property type="entry name" value="HARBI1_dom"/>
</dbReference>
<dbReference type="Proteomes" id="UP001431209">
    <property type="component" value="Unassembled WGS sequence"/>
</dbReference>
<proteinExistence type="predicted"/>
<evidence type="ECO:0000256" key="2">
    <source>
        <dbReference type="ARBA" id="ARBA00022723"/>
    </source>
</evidence>
<keyword evidence="3" id="KW-1133">Transmembrane helix</keyword>
<feature type="domain" description="DDE Tnp4" evidence="4">
    <location>
        <begin position="120"/>
        <end position="271"/>
    </location>
</feature>
<comment type="caution">
    <text evidence="5">The sequence shown here is derived from an EMBL/GenBank/DDBJ whole genome shotgun (WGS) entry which is preliminary data.</text>
</comment>
<keyword evidence="3" id="KW-0472">Membrane</keyword>
<dbReference type="AlphaFoldDB" id="A0AAW2ZN99"/>
<keyword evidence="6" id="KW-1185">Reference proteome</keyword>
<keyword evidence="3" id="KW-0812">Transmembrane</keyword>
<gene>
    <name evidence="5" type="ORF">AKO1_009834</name>
</gene>
<evidence type="ECO:0000259" key="4">
    <source>
        <dbReference type="Pfam" id="PF13359"/>
    </source>
</evidence>
<evidence type="ECO:0000313" key="5">
    <source>
        <dbReference type="EMBL" id="KAL0490888.1"/>
    </source>
</evidence>
<accession>A0AAW2ZN99</accession>
<keyword evidence="2" id="KW-0479">Metal-binding</keyword>
<evidence type="ECO:0000256" key="3">
    <source>
        <dbReference type="SAM" id="Phobius"/>
    </source>
</evidence>
<comment type="cofactor">
    <cofactor evidence="1">
        <name>a divalent metal cation</name>
        <dbReference type="ChEBI" id="CHEBI:60240"/>
    </cofactor>
</comment>
<evidence type="ECO:0000256" key="1">
    <source>
        <dbReference type="ARBA" id="ARBA00001968"/>
    </source>
</evidence>
<feature type="transmembrane region" description="Helical" evidence="3">
    <location>
        <begin position="26"/>
        <end position="46"/>
    </location>
</feature>
<protein>
    <submittedName>
        <fullName evidence="5">Transposase for insertion sequence element IS702</fullName>
    </submittedName>
</protein>
<sequence length="291" mass="33578">MANADDVCDEFSKIFRSRSKRVFKENLGVTVDLLVLLLTPLIVHGVTINDMIITLHFLKQYPLQQTAFALFRVSGVEYNKIIRHTMKAIVNVFGPREFDWRRRYQQAHPTGFFHKVYVVVDATECNIQRPFDVHIQEVYYSGKKKRHTLKYHVVCNISDGRIIDVHGPFLGRNHDITLARSWFEMKNIQLDQGELILGDKGYIGLENCLTPIRRKNGGLTQVHTNYNQVLGSVRIVVEQAIARIKKFGCLRQTWRNDRSAHPFAFYTCAIIASLEMRDSPVTTAVNKFLLL</sequence>
<organism evidence="5 6">
    <name type="scientific">Acrasis kona</name>
    <dbReference type="NCBI Taxonomy" id="1008807"/>
    <lineage>
        <taxon>Eukaryota</taxon>
        <taxon>Discoba</taxon>
        <taxon>Heterolobosea</taxon>
        <taxon>Tetramitia</taxon>
        <taxon>Eutetramitia</taxon>
        <taxon>Acrasidae</taxon>
        <taxon>Acrasis</taxon>
    </lineage>
</organism>
<dbReference type="Pfam" id="PF13359">
    <property type="entry name" value="DDE_Tnp_4"/>
    <property type="match status" value="1"/>
</dbReference>
<evidence type="ECO:0000313" key="6">
    <source>
        <dbReference type="Proteomes" id="UP001431209"/>
    </source>
</evidence>
<reference evidence="5 6" key="1">
    <citation type="submission" date="2024-03" db="EMBL/GenBank/DDBJ databases">
        <title>The Acrasis kona genome and developmental transcriptomes reveal deep origins of eukaryotic multicellular pathways.</title>
        <authorList>
            <person name="Sheikh S."/>
            <person name="Fu C.-J."/>
            <person name="Brown M.W."/>
            <person name="Baldauf S.L."/>
        </authorList>
    </citation>
    <scope>NUCLEOTIDE SEQUENCE [LARGE SCALE GENOMIC DNA]</scope>
    <source>
        <strain evidence="5 6">ATCC MYA-3509</strain>
    </source>
</reference>
<name>A0AAW2ZN99_9EUKA</name>
<dbReference type="GO" id="GO:0046872">
    <property type="term" value="F:metal ion binding"/>
    <property type="evidence" value="ECO:0007669"/>
    <property type="project" value="UniProtKB-KW"/>
</dbReference>
<dbReference type="EMBL" id="JAOPGA020001734">
    <property type="protein sequence ID" value="KAL0490888.1"/>
    <property type="molecule type" value="Genomic_DNA"/>
</dbReference>